<name>A0A2P8DWS6_9BACT</name>
<protein>
    <submittedName>
        <fullName evidence="1">Uncharacterized protein</fullName>
    </submittedName>
</protein>
<dbReference type="Proteomes" id="UP000240708">
    <property type="component" value="Unassembled WGS sequence"/>
</dbReference>
<evidence type="ECO:0000313" key="1">
    <source>
        <dbReference type="EMBL" id="PSL01679.1"/>
    </source>
</evidence>
<dbReference type="EMBL" id="PYGF01000012">
    <property type="protein sequence ID" value="PSL01679.1"/>
    <property type="molecule type" value="Genomic_DNA"/>
</dbReference>
<dbReference type="AlphaFoldDB" id="A0A2P8DWS6"/>
<comment type="caution">
    <text evidence="1">The sequence shown here is derived from an EMBL/GenBank/DDBJ whole genome shotgun (WGS) entry which is preliminary data.</text>
</comment>
<sequence>MNFCFEKKMNSVHVFVSKSNDDIVNICIENIHPYKIIDPDIL</sequence>
<reference evidence="1 2" key="1">
    <citation type="submission" date="2018-03" db="EMBL/GenBank/DDBJ databases">
        <title>Genomic Encyclopedia of Archaeal and Bacterial Type Strains, Phase II (KMG-II): from individual species to whole genera.</title>
        <authorList>
            <person name="Goeker M."/>
        </authorList>
    </citation>
    <scope>NUCLEOTIDE SEQUENCE [LARGE SCALE GENOMIC DNA]</scope>
    <source>
        <strain evidence="1 2">DSM 28057</strain>
    </source>
</reference>
<proteinExistence type="predicted"/>
<keyword evidence="2" id="KW-1185">Reference proteome</keyword>
<accession>A0A2P8DWS6</accession>
<evidence type="ECO:0000313" key="2">
    <source>
        <dbReference type="Proteomes" id="UP000240708"/>
    </source>
</evidence>
<organism evidence="1 2">
    <name type="scientific">Cecembia rubra</name>
    <dbReference type="NCBI Taxonomy" id="1485585"/>
    <lineage>
        <taxon>Bacteria</taxon>
        <taxon>Pseudomonadati</taxon>
        <taxon>Bacteroidota</taxon>
        <taxon>Cytophagia</taxon>
        <taxon>Cytophagales</taxon>
        <taxon>Cyclobacteriaceae</taxon>
        <taxon>Cecembia</taxon>
    </lineage>
</organism>
<gene>
    <name evidence="1" type="ORF">CLV48_11222</name>
</gene>